<dbReference type="GO" id="GO:0006508">
    <property type="term" value="P:proteolysis"/>
    <property type="evidence" value="ECO:0007669"/>
    <property type="project" value="InterPro"/>
</dbReference>
<feature type="non-terminal residue" evidence="1">
    <location>
        <position position="1"/>
    </location>
</feature>
<dbReference type="InterPro" id="IPR051463">
    <property type="entry name" value="Peptidase_U62_metallo"/>
</dbReference>
<reference evidence="1" key="1">
    <citation type="submission" date="2018-05" db="EMBL/GenBank/DDBJ databases">
        <authorList>
            <person name="Lanie J.A."/>
            <person name="Ng W.-L."/>
            <person name="Kazmierczak K.M."/>
            <person name="Andrzejewski T.M."/>
            <person name="Davidsen T.M."/>
            <person name="Wayne K.J."/>
            <person name="Tettelin H."/>
            <person name="Glass J.I."/>
            <person name="Rusch D."/>
            <person name="Podicherti R."/>
            <person name="Tsui H.-C.T."/>
            <person name="Winkler M.E."/>
        </authorList>
    </citation>
    <scope>NUCLEOTIDE SEQUENCE</scope>
</reference>
<evidence type="ECO:0008006" key="2">
    <source>
        <dbReference type="Google" id="ProtNLM"/>
    </source>
</evidence>
<dbReference type="SUPFAM" id="SSF111283">
    <property type="entry name" value="Putative modulator of DNA gyrase, PmbA/TldD"/>
    <property type="match status" value="1"/>
</dbReference>
<dbReference type="AlphaFoldDB" id="A0A382XU37"/>
<gene>
    <name evidence="1" type="ORF">METZ01_LOCUS427019</name>
</gene>
<dbReference type="GO" id="GO:0008237">
    <property type="term" value="F:metallopeptidase activity"/>
    <property type="evidence" value="ECO:0007669"/>
    <property type="project" value="InterPro"/>
</dbReference>
<evidence type="ECO:0000313" key="1">
    <source>
        <dbReference type="EMBL" id="SVD74165.1"/>
    </source>
</evidence>
<dbReference type="InterPro" id="IPR036059">
    <property type="entry name" value="TldD/PmbA_sf"/>
</dbReference>
<accession>A0A382XU37</accession>
<dbReference type="PANTHER" id="PTHR30624">
    <property type="entry name" value="UNCHARACTERIZED PROTEIN TLDD AND PMBA"/>
    <property type="match status" value="1"/>
</dbReference>
<sequence length="78" mass="8521">CEYAKLIENGKFTKILRNPNYRGISSSFWNNLKSVGDSSTFQIYGTPNCGKGEPNQVIRVGHASPVCLFHNVAIFGGA</sequence>
<organism evidence="1">
    <name type="scientific">marine metagenome</name>
    <dbReference type="NCBI Taxonomy" id="408172"/>
    <lineage>
        <taxon>unclassified sequences</taxon>
        <taxon>metagenomes</taxon>
        <taxon>ecological metagenomes</taxon>
    </lineage>
</organism>
<dbReference type="PANTHER" id="PTHR30624:SF10">
    <property type="entry name" value="CONSERVED PROTEIN"/>
    <property type="match status" value="1"/>
</dbReference>
<proteinExistence type="predicted"/>
<dbReference type="EMBL" id="UINC01170225">
    <property type="protein sequence ID" value="SVD74165.1"/>
    <property type="molecule type" value="Genomic_DNA"/>
</dbReference>
<name>A0A382XU37_9ZZZZ</name>
<protein>
    <recommendedName>
        <fullName evidence="2">TldD/PmbA family protein</fullName>
    </recommendedName>
</protein>
<dbReference type="GO" id="GO:0005829">
    <property type="term" value="C:cytosol"/>
    <property type="evidence" value="ECO:0007669"/>
    <property type="project" value="TreeGrafter"/>
</dbReference>